<sequence>MADTANFGTISLAPGFDSTTASLSGYTGGSYSLSAITNRDANNKACIGFADPTPDHIVVLQKDFSNLRISVDSDGSDTTLLVQAPDGKIYCGDDTGRRKDASVALNQLKQGSYKVWVGTFNPGAKLNYTLTVKQP</sequence>
<dbReference type="Proteomes" id="UP000271624">
    <property type="component" value="Unassembled WGS sequence"/>
</dbReference>
<evidence type="ECO:0000313" key="2">
    <source>
        <dbReference type="Proteomes" id="UP000271624"/>
    </source>
</evidence>
<name>A0A3S1AKL4_9CYAN</name>
<keyword evidence="2" id="KW-1185">Reference proteome</keyword>
<accession>A0A3S1AKL4</accession>
<proteinExistence type="predicted"/>
<dbReference type="EMBL" id="RSCL01000014">
    <property type="protein sequence ID" value="RUT03017.1"/>
    <property type="molecule type" value="Genomic_DNA"/>
</dbReference>
<dbReference type="Gene3D" id="2.60.120.380">
    <property type="match status" value="1"/>
</dbReference>
<gene>
    <name evidence="1" type="ORF">DSM106972_053250</name>
</gene>
<dbReference type="AlphaFoldDB" id="A0A3S1AKL4"/>
<reference evidence="1" key="2">
    <citation type="journal article" date="2019" name="Genome Biol. Evol.">
        <title>Day and night: Metabolic profiles and evolutionary relationships of six axenic non-marine cyanobacteria.</title>
        <authorList>
            <person name="Will S.E."/>
            <person name="Henke P."/>
            <person name="Boedeker C."/>
            <person name="Huang S."/>
            <person name="Brinkmann H."/>
            <person name="Rohde M."/>
            <person name="Jarek M."/>
            <person name="Friedl T."/>
            <person name="Seufert S."/>
            <person name="Schumacher M."/>
            <person name="Overmann J."/>
            <person name="Neumann-Schaal M."/>
            <person name="Petersen J."/>
        </authorList>
    </citation>
    <scope>NUCLEOTIDE SEQUENCE [LARGE SCALE GENOMIC DNA]</scope>
    <source>
        <strain evidence="1">PCC 7102</strain>
    </source>
</reference>
<reference evidence="1" key="1">
    <citation type="submission" date="2018-12" db="EMBL/GenBank/DDBJ databases">
        <authorList>
            <person name="Will S."/>
            <person name="Neumann-Schaal M."/>
            <person name="Henke P."/>
        </authorList>
    </citation>
    <scope>NUCLEOTIDE SEQUENCE</scope>
    <source>
        <strain evidence="1">PCC 7102</strain>
    </source>
</reference>
<comment type="caution">
    <text evidence="1">The sequence shown here is derived from an EMBL/GenBank/DDBJ whole genome shotgun (WGS) entry which is preliminary data.</text>
</comment>
<evidence type="ECO:0008006" key="3">
    <source>
        <dbReference type="Google" id="ProtNLM"/>
    </source>
</evidence>
<protein>
    <recommendedName>
        <fullName evidence="3">Peptidase C-terminal archaeal/bacterial domain-containing protein</fullName>
    </recommendedName>
</protein>
<evidence type="ECO:0000313" key="1">
    <source>
        <dbReference type="EMBL" id="RUT03017.1"/>
    </source>
</evidence>
<organism evidence="1 2">
    <name type="scientific">Dulcicalothrix desertica PCC 7102</name>
    <dbReference type="NCBI Taxonomy" id="232991"/>
    <lineage>
        <taxon>Bacteria</taxon>
        <taxon>Bacillati</taxon>
        <taxon>Cyanobacteriota</taxon>
        <taxon>Cyanophyceae</taxon>
        <taxon>Nostocales</taxon>
        <taxon>Calotrichaceae</taxon>
        <taxon>Dulcicalothrix</taxon>
    </lineage>
</organism>